<dbReference type="SFLD" id="SFLDS00003">
    <property type="entry name" value="Haloacid_Dehalogenase"/>
    <property type="match status" value="1"/>
</dbReference>
<dbReference type="NCBIfam" id="TIGR01509">
    <property type="entry name" value="HAD-SF-IA-v3"/>
    <property type="match status" value="1"/>
</dbReference>
<accession>A0A5N7IVB6</accession>
<protein>
    <submittedName>
        <fullName evidence="1">HAD family phosphatase</fullName>
    </submittedName>
</protein>
<dbReference type="SUPFAM" id="SSF56784">
    <property type="entry name" value="HAD-like"/>
    <property type="match status" value="1"/>
</dbReference>
<dbReference type="InterPro" id="IPR023214">
    <property type="entry name" value="HAD_sf"/>
</dbReference>
<dbReference type="InterPro" id="IPR036412">
    <property type="entry name" value="HAD-like_sf"/>
</dbReference>
<dbReference type="EMBL" id="SPSF01000053">
    <property type="protein sequence ID" value="MPQ64681.1"/>
    <property type="molecule type" value="Genomic_DNA"/>
</dbReference>
<comment type="caution">
    <text evidence="1">The sequence shown here is derived from an EMBL/GenBank/DDBJ whole genome shotgun (WGS) entry which is preliminary data.</text>
</comment>
<dbReference type="PRINTS" id="PR00413">
    <property type="entry name" value="HADHALOGNASE"/>
</dbReference>
<gene>
    <name evidence="1" type="ORF">E4V82_21640</name>
</gene>
<reference evidence="1 2" key="1">
    <citation type="journal article" date="2019" name="Lett. Appl. Microbiol.">
        <title>A case of 'blown pack' spoilage of vacuum-packaged pork likely associated with Clostridium estertheticum in Canada.</title>
        <authorList>
            <person name="Zhang P."/>
            <person name="Ward P."/>
            <person name="McMullen L.M."/>
            <person name="Yang X."/>
        </authorList>
    </citation>
    <scope>NUCLEOTIDE SEQUENCE [LARGE SCALE GENOMIC DNA]</scope>
    <source>
        <strain evidence="1 2">MA19</strain>
    </source>
</reference>
<proteinExistence type="predicted"/>
<name>A0A5N7IVB6_9CLOT</name>
<evidence type="ECO:0000313" key="2">
    <source>
        <dbReference type="Proteomes" id="UP000342249"/>
    </source>
</evidence>
<dbReference type="Proteomes" id="UP000342249">
    <property type="component" value="Unassembled WGS sequence"/>
</dbReference>
<dbReference type="InterPro" id="IPR006439">
    <property type="entry name" value="HAD-SF_hydro_IA"/>
</dbReference>
<dbReference type="Pfam" id="PF00702">
    <property type="entry name" value="Hydrolase"/>
    <property type="match status" value="1"/>
</dbReference>
<dbReference type="SFLD" id="SFLDG01129">
    <property type="entry name" value="C1.5:_HAD__Beta-PGM__Phosphata"/>
    <property type="match status" value="1"/>
</dbReference>
<organism evidence="1 2">
    <name type="scientific">Clostridium estertheticum</name>
    <dbReference type="NCBI Taxonomy" id="238834"/>
    <lineage>
        <taxon>Bacteria</taxon>
        <taxon>Bacillati</taxon>
        <taxon>Bacillota</taxon>
        <taxon>Clostridia</taxon>
        <taxon>Eubacteriales</taxon>
        <taxon>Clostridiaceae</taxon>
        <taxon>Clostridium</taxon>
    </lineage>
</organism>
<evidence type="ECO:0000313" key="1">
    <source>
        <dbReference type="EMBL" id="MPQ64681.1"/>
    </source>
</evidence>
<sequence length="258" mass="29959">MSYLRLFIGEGYYMMDKTLIKAILFDSGRTLNVPRTGQWHITPNFYEIIDKDKITSNPMVLRNAMGKASDYINKILKVSTQEEEFLMFKEFYRIALNEIQYPVIDDNVLTALAKDNVYNDEKFLFFDDVEPSLKVLVKKYKVGVVSDTWPSLERVFVNKGLRKYFSTFIMSSIYGSSKAEKILLKIAIDELNVKANETLFIDDSESNLKAVEEFGMIPILIDRYDRKELQSKYPIIRSLEELSKLKNLEVPKGIYMGD</sequence>
<dbReference type="AlphaFoldDB" id="A0A5N7IVB6"/>
<dbReference type="Gene3D" id="3.40.50.1000">
    <property type="entry name" value="HAD superfamily/HAD-like"/>
    <property type="match status" value="1"/>
</dbReference>